<dbReference type="PROSITE" id="PS51384">
    <property type="entry name" value="FAD_FR"/>
    <property type="match status" value="1"/>
</dbReference>
<feature type="domain" description="FAD-binding FR-type" evidence="3">
    <location>
        <begin position="51"/>
        <end position="170"/>
    </location>
</feature>
<dbReference type="CDD" id="cd00322">
    <property type="entry name" value="FNR_like"/>
    <property type="match status" value="1"/>
</dbReference>
<evidence type="ECO:0000256" key="1">
    <source>
        <dbReference type="ARBA" id="ARBA00023002"/>
    </source>
</evidence>
<organism evidence="4 5">
    <name type="scientific">Colletotrichum destructivum</name>
    <dbReference type="NCBI Taxonomy" id="34406"/>
    <lineage>
        <taxon>Eukaryota</taxon>
        <taxon>Fungi</taxon>
        <taxon>Dikarya</taxon>
        <taxon>Ascomycota</taxon>
        <taxon>Pezizomycotina</taxon>
        <taxon>Sordariomycetes</taxon>
        <taxon>Hypocreomycetidae</taxon>
        <taxon>Glomerellales</taxon>
        <taxon>Glomerellaceae</taxon>
        <taxon>Colletotrichum</taxon>
        <taxon>Colletotrichum destructivum species complex</taxon>
    </lineage>
</organism>
<dbReference type="InterPro" id="IPR052128">
    <property type="entry name" value="Oxidoreductase_NAD-binding"/>
</dbReference>
<evidence type="ECO:0000313" key="5">
    <source>
        <dbReference type="Proteomes" id="UP001322277"/>
    </source>
</evidence>
<dbReference type="Proteomes" id="UP001322277">
    <property type="component" value="Chromosome 10"/>
</dbReference>
<dbReference type="PANTHER" id="PTHR46505:SF1">
    <property type="entry name" value="OXIDOREDUCTASE NAD-BINDING DOMAIN-CONTAINING PROTEIN 1"/>
    <property type="match status" value="1"/>
</dbReference>
<dbReference type="SUPFAM" id="SSF63380">
    <property type="entry name" value="Riboflavin synthase domain-like"/>
    <property type="match status" value="1"/>
</dbReference>
<dbReference type="GeneID" id="87951191"/>
<dbReference type="Gene3D" id="3.40.50.80">
    <property type="entry name" value="Nucleotide-binding domain of ferredoxin-NADP reductase (FNR) module"/>
    <property type="match status" value="1"/>
</dbReference>
<dbReference type="EMBL" id="CP137314">
    <property type="protein sequence ID" value="WQF89677.1"/>
    <property type="molecule type" value="Genomic_DNA"/>
</dbReference>
<dbReference type="Gene3D" id="2.40.30.10">
    <property type="entry name" value="Translation factors"/>
    <property type="match status" value="1"/>
</dbReference>
<dbReference type="RefSeq" id="XP_062786898.1">
    <property type="nucleotide sequence ID" value="XM_062930847.1"/>
</dbReference>
<dbReference type="PANTHER" id="PTHR46505">
    <property type="entry name" value="OXIDOREDUCTASE NAD-BINDING DOMAIN-CONTAINING PROTEIN 1"/>
    <property type="match status" value="1"/>
</dbReference>
<gene>
    <name evidence="4" type="ORF">CDEST_14691</name>
</gene>
<name>A0AAX4J2A5_9PEZI</name>
<keyword evidence="5" id="KW-1185">Reference proteome</keyword>
<evidence type="ECO:0000259" key="3">
    <source>
        <dbReference type="PROSITE" id="PS51384"/>
    </source>
</evidence>
<keyword evidence="2" id="KW-0520">NAD</keyword>
<evidence type="ECO:0000256" key="2">
    <source>
        <dbReference type="ARBA" id="ARBA00023027"/>
    </source>
</evidence>
<evidence type="ECO:0000313" key="4">
    <source>
        <dbReference type="EMBL" id="WQF89677.1"/>
    </source>
</evidence>
<keyword evidence="1" id="KW-0560">Oxidoreductase</keyword>
<sequence>MVHCYRRSIASSLLVRLRYHVRRLTSPPVKMEPAHCRESHMERTAAEPRHPSLHIVTVSRIDQVNQGIRLFRLGIREGSSIKFLPGQWLDTFVPGVTKPGGFTITSPPSKASLPSSAYLELAVQKSPSNPPAAWLWEQPIDQRYLGGRVHSTEKESAQLHVRVGGSFVWPPQNTDLVSLRRVVFIAGGLGINPLMSILSHLADGGECPYDVQFLYSTKTPAEGLDSEKILFLERLAAAYGQGMVSGQLRLFLTSSPQDTSGHISRELLCNGVEMPFMRRRMALEDVAEALGPKEVHGSAIVYVCGVPSMTDEFVEKLTSPAGLGLRPGQVFCEKWW</sequence>
<protein>
    <submittedName>
        <fullName evidence="4">Oxidoreductase FAD/NAD(P)-binding, FAD-binding domain, ferredoxin reductase-type</fullName>
    </submittedName>
</protein>
<dbReference type="KEGG" id="cdet:87951191"/>
<dbReference type="GO" id="GO:0016491">
    <property type="term" value="F:oxidoreductase activity"/>
    <property type="evidence" value="ECO:0007669"/>
    <property type="project" value="UniProtKB-KW"/>
</dbReference>
<dbReference type="InterPro" id="IPR039261">
    <property type="entry name" value="FNR_nucleotide-bd"/>
</dbReference>
<dbReference type="GO" id="GO:0005739">
    <property type="term" value="C:mitochondrion"/>
    <property type="evidence" value="ECO:0007669"/>
    <property type="project" value="TreeGrafter"/>
</dbReference>
<dbReference type="InterPro" id="IPR017938">
    <property type="entry name" value="Riboflavin_synthase-like_b-brl"/>
</dbReference>
<reference evidence="5" key="1">
    <citation type="journal article" date="2023" name="bioRxiv">
        <title>Complete genome of the Medicago anthracnose fungus, Colletotrichum destructivum, reveals a mini-chromosome-like region within a core chromosome.</title>
        <authorList>
            <person name="Lapalu N."/>
            <person name="Simon A."/>
            <person name="Lu A."/>
            <person name="Plaumann P.-L."/>
            <person name="Amselem J."/>
            <person name="Pigne S."/>
            <person name="Auger A."/>
            <person name="Koch C."/>
            <person name="Dallery J.-F."/>
            <person name="O'Connell R.J."/>
        </authorList>
    </citation>
    <scope>NUCLEOTIDE SEQUENCE [LARGE SCALE GENOMIC DNA]</scope>
    <source>
        <strain evidence="5">CBS 520.97</strain>
    </source>
</reference>
<dbReference type="InterPro" id="IPR017927">
    <property type="entry name" value="FAD-bd_FR_type"/>
</dbReference>
<dbReference type="SUPFAM" id="SSF52343">
    <property type="entry name" value="Ferredoxin reductase-like, C-terminal NADP-linked domain"/>
    <property type="match status" value="1"/>
</dbReference>
<proteinExistence type="predicted"/>
<dbReference type="AlphaFoldDB" id="A0AAX4J2A5"/>
<accession>A0AAX4J2A5</accession>